<comment type="caution">
    <text evidence="6">The sequence shown here is derived from an EMBL/GenBank/DDBJ whole genome shotgun (WGS) entry which is preliminary data.</text>
</comment>
<evidence type="ECO:0000256" key="1">
    <source>
        <dbReference type="ARBA" id="ARBA00004453"/>
    </source>
</evidence>
<evidence type="ECO:0000313" key="6">
    <source>
        <dbReference type="EMBL" id="GAC15385.1"/>
    </source>
</evidence>
<dbReference type="EMBL" id="BAEN01000055">
    <property type="protein sequence ID" value="GAC15385.1"/>
    <property type="molecule type" value="Genomic_DNA"/>
</dbReference>
<dbReference type="PANTHER" id="PTHR38103:SF1">
    <property type="entry name" value="RECOMBINATION-ASSOCIATED PROTEIN RDGC"/>
    <property type="match status" value="1"/>
</dbReference>
<dbReference type="STRING" id="1127673.GLIP_2764"/>
<evidence type="ECO:0000256" key="5">
    <source>
        <dbReference type="ARBA" id="ARBA00023172"/>
    </source>
</evidence>
<accession>K6YVV8</accession>
<dbReference type="GO" id="GO:0000018">
    <property type="term" value="P:regulation of DNA recombination"/>
    <property type="evidence" value="ECO:0007669"/>
    <property type="project" value="TreeGrafter"/>
</dbReference>
<evidence type="ECO:0000256" key="2">
    <source>
        <dbReference type="ARBA" id="ARBA00008657"/>
    </source>
</evidence>
<organism evidence="6 7">
    <name type="scientific">Aliiglaciecola lipolytica E3</name>
    <dbReference type="NCBI Taxonomy" id="1127673"/>
    <lineage>
        <taxon>Bacteria</taxon>
        <taxon>Pseudomonadati</taxon>
        <taxon>Pseudomonadota</taxon>
        <taxon>Gammaproteobacteria</taxon>
        <taxon>Alteromonadales</taxon>
        <taxon>Alteromonadaceae</taxon>
        <taxon>Aliiglaciecola</taxon>
    </lineage>
</organism>
<keyword evidence="5" id="KW-0233">DNA recombination</keyword>
<comment type="subcellular location">
    <subcellularLocation>
        <location evidence="1">Cytoplasm</location>
        <location evidence="1">Nucleoid</location>
    </subcellularLocation>
</comment>
<dbReference type="AlphaFoldDB" id="K6YVV8"/>
<evidence type="ECO:0000256" key="3">
    <source>
        <dbReference type="ARBA" id="ARBA00022296"/>
    </source>
</evidence>
<keyword evidence="4" id="KW-0963">Cytoplasm</keyword>
<dbReference type="InterPro" id="IPR007476">
    <property type="entry name" value="RdgC"/>
</dbReference>
<dbReference type="eggNOG" id="COG2974">
    <property type="taxonomic scope" value="Bacteria"/>
</dbReference>
<name>K6YVV8_9ALTE</name>
<comment type="similarity">
    <text evidence="2">Belongs to the RdgC family.</text>
</comment>
<dbReference type="NCBIfam" id="NF001464">
    <property type="entry name" value="PRK00321.1-5"/>
    <property type="match status" value="1"/>
</dbReference>
<dbReference type="RefSeq" id="WP_008845190.1">
    <property type="nucleotide sequence ID" value="NZ_BAEN01000055.1"/>
</dbReference>
<sequence>MWFKNLKLFAITQPLDWQEDDLEQKLAEFKFRPCNSQELSTMGFSSPFESGSSLIHSAQGRIWITLKKQERILPAVVVNAELAEKVAQIETETGSAVGKKAKQDLKEEIIRRLLPQAFTKNSFIHGFISTKDNLVVVDSSADGKAEVFLAMIRKAMTSLPVVPLSRKSIQGELTSWLQDSSAPSDVILLEEAEFRGQGEEDSIVRVKNQELMDDEILQHISAGKFVHKLAIEWDESLTAMLEEDLSVKRLKFTDVVKEQNDDIAKEDKLARLDADFTLMSGEIVRFSQWLTKTFALDQD</sequence>
<gene>
    <name evidence="6" type="primary">rdgC</name>
    <name evidence="6" type="ORF">GLIP_2764</name>
</gene>
<evidence type="ECO:0000313" key="7">
    <source>
        <dbReference type="Proteomes" id="UP000006334"/>
    </source>
</evidence>
<proteinExistence type="inferred from homology"/>
<dbReference type="OrthoDB" id="5290530at2"/>
<reference evidence="6 7" key="1">
    <citation type="journal article" date="2017" name="Antonie Van Leeuwenhoek">
        <title>Rhizobium rhizosphaerae sp. nov., a novel species isolated from rice rhizosphere.</title>
        <authorList>
            <person name="Zhao J.J."/>
            <person name="Zhang J."/>
            <person name="Zhang R.J."/>
            <person name="Zhang C.W."/>
            <person name="Yin H.Q."/>
            <person name="Zhang X.X."/>
        </authorList>
    </citation>
    <scope>NUCLEOTIDE SEQUENCE [LARGE SCALE GENOMIC DNA]</scope>
    <source>
        <strain evidence="6 7">E3</strain>
    </source>
</reference>
<protein>
    <recommendedName>
        <fullName evidence="3">Recombination-associated protein RdgC</fullName>
    </recommendedName>
</protein>
<dbReference type="Pfam" id="PF04381">
    <property type="entry name" value="RdgC"/>
    <property type="match status" value="1"/>
</dbReference>
<dbReference type="Proteomes" id="UP000006334">
    <property type="component" value="Unassembled WGS sequence"/>
</dbReference>
<dbReference type="PANTHER" id="PTHR38103">
    <property type="entry name" value="RECOMBINATION-ASSOCIATED PROTEIN RDGC"/>
    <property type="match status" value="1"/>
</dbReference>
<keyword evidence="7" id="KW-1185">Reference proteome</keyword>
<dbReference type="NCBIfam" id="NF001462">
    <property type="entry name" value="PRK00321.1-3"/>
    <property type="match status" value="1"/>
</dbReference>
<dbReference type="GO" id="GO:0006310">
    <property type="term" value="P:DNA recombination"/>
    <property type="evidence" value="ECO:0007669"/>
    <property type="project" value="UniProtKB-KW"/>
</dbReference>
<evidence type="ECO:0000256" key="4">
    <source>
        <dbReference type="ARBA" id="ARBA00022490"/>
    </source>
</evidence>
<dbReference type="GO" id="GO:0003690">
    <property type="term" value="F:double-stranded DNA binding"/>
    <property type="evidence" value="ECO:0007669"/>
    <property type="project" value="TreeGrafter"/>
</dbReference>
<dbReference type="GO" id="GO:0043590">
    <property type="term" value="C:bacterial nucleoid"/>
    <property type="evidence" value="ECO:0007669"/>
    <property type="project" value="TreeGrafter"/>
</dbReference>